<sequence length="189" mass="21806">MHHLSTENILLKLRCQGLEQALQNEKRKRKRGKPLALEQPAPETGGAVFYSPNKIQQARGLQAAKEREIQLAKASKEEAKLRRQQEKEAKQQLLEERKRIRAFNKELRLQQAEEKKRQKEEARLAKDASIQLQNDFKTARRGKTKIPTPPAAQNNEDIVAQVPRVVDEASLPTNSRGRVIRLPHRFRDD</sequence>
<evidence type="ECO:0000256" key="1">
    <source>
        <dbReference type="SAM" id="Coils"/>
    </source>
</evidence>
<comment type="caution">
    <text evidence="3">The sequence shown here is derived from an EMBL/GenBank/DDBJ whole genome shotgun (WGS) entry which is preliminary data.</text>
</comment>
<feature type="coiled-coil region" evidence="1">
    <location>
        <begin position="62"/>
        <end position="122"/>
    </location>
</feature>
<organism evidence="3 4">
    <name type="scientific">Aspergillus tanneri</name>
    <dbReference type="NCBI Taxonomy" id="1220188"/>
    <lineage>
        <taxon>Eukaryota</taxon>
        <taxon>Fungi</taxon>
        <taxon>Dikarya</taxon>
        <taxon>Ascomycota</taxon>
        <taxon>Pezizomycotina</taxon>
        <taxon>Eurotiomycetes</taxon>
        <taxon>Eurotiomycetidae</taxon>
        <taxon>Eurotiales</taxon>
        <taxon>Aspergillaceae</taxon>
        <taxon>Aspergillus</taxon>
        <taxon>Aspergillus subgen. Circumdati</taxon>
    </lineage>
</organism>
<name>A0A4S3JRI8_9EURO</name>
<dbReference type="Proteomes" id="UP000308092">
    <property type="component" value="Unassembled WGS sequence"/>
</dbReference>
<proteinExistence type="predicted"/>
<reference evidence="3 4" key="1">
    <citation type="submission" date="2019-03" db="EMBL/GenBank/DDBJ databases">
        <title>The genome sequence of a newly discovered highly antifungal drug resistant Aspergillus species, Aspergillus tanneri NIH 1004.</title>
        <authorList>
            <person name="Mounaud S."/>
            <person name="Singh I."/>
            <person name="Joardar V."/>
            <person name="Pakala S."/>
            <person name="Pakala S."/>
            <person name="Venepally P."/>
            <person name="Hoover J."/>
            <person name="Nierman W."/>
            <person name="Chung J."/>
            <person name="Losada L."/>
        </authorList>
    </citation>
    <scope>NUCLEOTIDE SEQUENCE [LARGE SCALE GENOMIC DNA]</scope>
    <source>
        <strain evidence="3 4">NIH1004</strain>
    </source>
</reference>
<keyword evidence="4" id="KW-1185">Reference proteome</keyword>
<evidence type="ECO:0000313" key="4">
    <source>
        <dbReference type="Proteomes" id="UP000308092"/>
    </source>
</evidence>
<dbReference type="EMBL" id="SOSA01000045">
    <property type="protein sequence ID" value="THC98399.1"/>
    <property type="molecule type" value="Genomic_DNA"/>
</dbReference>
<dbReference type="AlphaFoldDB" id="A0A4S3JRI8"/>
<protein>
    <submittedName>
        <fullName evidence="3">Uncharacterized protein</fullName>
    </submittedName>
</protein>
<dbReference type="VEuPathDB" id="FungiDB:EYZ11_002118"/>
<gene>
    <name evidence="3" type="ORF">EYZ11_002118</name>
</gene>
<accession>A0A4S3JRI8</accession>
<evidence type="ECO:0000313" key="3">
    <source>
        <dbReference type="EMBL" id="THC98399.1"/>
    </source>
</evidence>
<feature type="region of interest" description="Disordered" evidence="2">
    <location>
        <begin position="24"/>
        <end position="48"/>
    </location>
</feature>
<evidence type="ECO:0000256" key="2">
    <source>
        <dbReference type="SAM" id="MobiDB-lite"/>
    </source>
</evidence>
<keyword evidence="1" id="KW-0175">Coiled coil</keyword>